<keyword evidence="3" id="KW-1185">Reference proteome</keyword>
<gene>
    <name evidence="2" type="ORF">ACFORL_08365</name>
</gene>
<comment type="caution">
    <text evidence="2">The sequence shown here is derived from an EMBL/GenBank/DDBJ whole genome shotgun (WGS) entry which is preliminary data.</text>
</comment>
<dbReference type="InterPro" id="IPR000073">
    <property type="entry name" value="AB_hydrolase_1"/>
</dbReference>
<dbReference type="EMBL" id="JBHSAB010000019">
    <property type="protein sequence ID" value="MFC3909086.1"/>
    <property type="molecule type" value="Genomic_DNA"/>
</dbReference>
<sequence>MITNTLTEVKNFVHAQLCYQLFITPLPIPLEHEYRDFAQRACEYMIEKRTEKLEFNDPRHYVIHHFAQDNPEAKKVLITHGWMSRAAYMVRFIRSLHQQGYDVYALDFPAHGESRGLQLTWIDAVLILRDILNNLGPFHGVIGHSFGGSMLFNLLNLSFQLPEWQLDHMPGGAVLIASPTNMRTPVSSFARWFKLSGRSYSLLRNAIRQRSNTNITHLNFRHFVNHGQVPVLCVHGTNDVSIHPNESITFCRRYQHASLALIPDADHVDVLIDKRVESTVSNFLLNL</sequence>
<dbReference type="PANTHER" id="PTHR43194">
    <property type="entry name" value="HYDROLASE ALPHA/BETA FOLD FAMILY"/>
    <property type="match status" value="1"/>
</dbReference>
<evidence type="ECO:0000259" key="1">
    <source>
        <dbReference type="Pfam" id="PF12697"/>
    </source>
</evidence>
<reference evidence="3" key="1">
    <citation type="journal article" date="2019" name="Int. J. Syst. Evol. Microbiol.">
        <title>The Global Catalogue of Microorganisms (GCM) 10K type strain sequencing project: providing services to taxonomists for standard genome sequencing and annotation.</title>
        <authorList>
            <consortium name="The Broad Institute Genomics Platform"/>
            <consortium name="The Broad Institute Genome Sequencing Center for Infectious Disease"/>
            <person name="Wu L."/>
            <person name="Ma J."/>
        </authorList>
    </citation>
    <scope>NUCLEOTIDE SEQUENCE [LARGE SCALE GENOMIC DNA]</scope>
    <source>
        <strain evidence="3">CCUG 59858</strain>
    </source>
</reference>
<dbReference type="PANTHER" id="PTHR43194:SF5">
    <property type="entry name" value="PIMELOYL-[ACYL-CARRIER PROTEIN] METHYL ESTER ESTERASE"/>
    <property type="match status" value="1"/>
</dbReference>
<protein>
    <submittedName>
        <fullName evidence="2">Alpha/beta hydrolase</fullName>
    </submittedName>
</protein>
<dbReference type="Gene3D" id="3.40.50.1820">
    <property type="entry name" value="alpha/beta hydrolase"/>
    <property type="match status" value="1"/>
</dbReference>
<evidence type="ECO:0000313" key="2">
    <source>
        <dbReference type="EMBL" id="MFC3909086.1"/>
    </source>
</evidence>
<accession>A0ABV8CG05</accession>
<dbReference type="RefSeq" id="WP_382342973.1">
    <property type="nucleotide sequence ID" value="NZ_JBHSAB010000019.1"/>
</dbReference>
<dbReference type="Pfam" id="PF12697">
    <property type="entry name" value="Abhydrolase_6"/>
    <property type="match status" value="1"/>
</dbReference>
<name>A0ABV8CG05_9GAMM</name>
<dbReference type="SUPFAM" id="SSF53474">
    <property type="entry name" value="alpha/beta-Hydrolases"/>
    <property type="match status" value="1"/>
</dbReference>
<feature type="domain" description="AB hydrolase-1" evidence="1">
    <location>
        <begin position="76"/>
        <end position="203"/>
    </location>
</feature>
<dbReference type="GO" id="GO:0016787">
    <property type="term" value="F:hydrolase activity"/>
    <property type="evidence" value="ECO:0007669"/>
    <property type="project" value="UniProtKB-KW"/>
</dbReference>
<organism evidence="2 3">
    <name type="scientific">Legionella dresdenensis</name>
    <dbReference type="NCBI Taxonomy" id="450200"/>
    <lineage>
        <taxon>Bacteria</taxon>
        <taxon>Pseudomonadati</taxon>
        <taxon>Pseudomonadota</taxon>
        <taxon>Gammaproteobacteria</taxon>
        <taxon>Legionellales</taxon>
        <taxon>Legionellaceae</taxon>
        <taxon>Legionella</taxon>
    </lineage>
</organism>
<dbReference type="InterPro" id="IPR050228">
    <property type="entry name" value="Carboxylesterase_BioH"/>
</dbReference>
<dbReference type="Proteomes" id="UP001595758">
    <property type="component" value="Unassembled WGS sequence"/>
</dbReference>
<evidence type="ECO:0000313" key="3">
    <source>
        <dbReference type="Proteomes" id="UP001595758"/>
    </source>
</evidence>
<proteinExistence type="predicted"/>
<keyword evidence="2" id="KW-0378">Hydrolase</keyword>
<dbReference type="InterPro" id="IPR029058">
    <property type="entry name" value="AB_hydrolase_fold"/>
</dbReference>